<organism evidence="1 2">
    <name type="scientific">Thiocapsa rosea</name>
    <dbReference type="NCBI Taxonomy" id="69360"/>
    <lineage>
        <taxon>Bacteria</taxon>
        <taxon>Pseudomonadati</taxon>
        <taxon>Pseudomonadota</taxon>
        <taxon>Gammaproteobacteria</taxon>
        <taxon>Chromatiales</taxon>
        <taxon>Chromatiaceae</taxon>
        <taxon>Thiocapsa</taxon>
    </lineage>
</organism>
<comment type="caution">
    <text evidence="1">The sequence shown here is derived from an EMBL/GenBank/DDBJ whole genome shotgun (WGS) entry which is preliminary data.</text>
</comment>
<name>A0A495VCT1_9GAMM</name>
<keyword evidence="2" id="KW-1185">Reference proteome</keyword>
<protein>
    <submittedName>
        <fullName evidence="1">Uncharacterized protein DUF4258</fullName>
    </submittedName>
</protein>
<dbReference type="OrthoDB" id="8906826at2"/>
<dbReference type="InterPro" id="IPR025354">
    <property type="entry name" value="DUF4258"/>
</dbReference>
<sequence length="90" mass="10301">MSDTFHSDRFGKKVWLTNHAIESMAKRRVTLDEVKTLIEQGTYLPKTDRHGWISHQCDARDDNLICAAIFNGDAVIVKTVMVNWTVRSIP</sequence>
<evidence type="ECO:0000313" key="2">
    <source>
        <dbReference type="Proteomes" id="UP000274556"/>
    </source>
</evidence>
<dbReference type="Proteomes" id="UP000274556">
    <property type="component" value="Unassembled WGS sequence"/>
</dbReference>
<reference evidence="1 2" key="1">
    <citation type="submission" date="2018-10" db="EMBL/GenBank/DDBJ databases">
        <title>Genomic Encyclopedia of Archaeal and Bacterial Type Strains, Phase II (KMG-II): from individual species to whole genera.</title>
        <authorList>
            <person name="Goeker M."/>
        </authorList>
    </citation>
    <scope>NUCLEOTIDE SEQUENCE [LARGE SCALE GENOMIC DNA]</scope>
    <source>
        <strain evidence="1 2">DSM 235</strain>
    </source>
</reference>
<gene>
    <name evidence="1" type="ORF">BDD21_4781</name>
</gene>
<proteinExistence type="predicted"/>
<dbReference type="Pfam" id="PF14076">
    <property type="entry name" value="DUF4258"/>
    <property type="match status" value="1"/>
</dbReference>
<dbReference type="RefSeq" id="WP_120799221.1">
    <property type="nucleotide sequence ID" value="NZ_RBXL01000001.1"/>
</dbReference>
<dbReference type="AlphaFoldDB" id="A0A495VCT1"/>
<accession>A0A495VCT1</accession>
<evidence type="ECO:0000313" key="1">
    <source>
        <dbReference type="EMBL" id="RKT47216.1"/>
    </source>
</evidence>
<dbReference type="EMBL" id="RBXL01000001">
    <property type="protein sequence ID" value="RKT47216.1"/>
    <property type="molecule type" value="Genomic_DNA"/>
</dbReference>